<name>A0A847UKG3_HALAR</name>
<proteinExistence type="predicted"/>
<accession>A0A847UKG3</accession>
<dbReference type="RefSeq" id="WP_170097854.1">
    <property type="nucleotide sequence ID" value="NZ_WOWA01000009.1"/>
</dbReference>
<feature type="region of interest" description="Disordered" evidence="1">
    <location>
        <begin position="117"/>
        <end position="136"/>
    </location>
</feature>
<evidence type="ECO:0000313" key="2">
    <source>
        <dbReference type="EMBL" id="NLV14425.1"/>
    </source>
</evidence>
<organism evidence="2 3">
    <name type="scientific">Haloarcula argentinensis</name>
    <dbReference type="NCBI Taxonomy" id="43776"/>
    <lineage>
        <taxon>Archaea</taxon>
        <taxon>Methanobacteriati</taxon>
        <taxon>Methanobacteriota</taxon>
        <taxon>Stenosarchaea group</taxon>
        <taxon>Halobacteria</taxon>
        <taxon>Halobacteriales</taxon>
        <taxon>Haloarculaceae</taxon>
        <taxon>Haloarcula</taxon>
    </lineage>
</organism>
<evidence type="ECO:0000313" key="3">
    <source>
        <dbReference type="Proteomes" id="UP000641625"/>
    </source>
</evidence>
<reference evidence="2" key="1">
    <citation type="submission" date="2019-12" db="EMBL/GenBank/DDBJ databases">
        <title>Whole genome sequencing of Haloarcula argentinensis strain pws5.</title>
        <authorList>
            <person name="Verma D.K."/>
            <person name="Gopal K."/>
            <person name="Prasad E.S."/>
        </authorList>
    </citation>
    <scope>NUCLEOTIDE SEQUENCE</scope>
    <source>
        <strain evidence="2">Pws5</strain>
    </source>
</reference>
<evidence type="ECO:0000256" key="1">
    <source>
        <dbReference type="SAM" id="MobiDB-lite"/>
    </source>
</evidence>
<gene>
    <name evidence="2" type="ORF">GOC77_14265</name>
</gene>
<dbReference type="EMBL" id="WOWA01000009">
    <property type="protein sequence ID" value="NLV14425.1"/>
    <property type="molecule type" value="Genomic_DNA"/>
</dbReference>
<dbReference type="AlphaFoldDB" id="A0A847UKG3"/>
<sequence>MAGLRAGSGGGFDYIQSAEPADPENAELWFDTDGGTDGNGQVKVYDGSQWDTTGYVSHDQLTNVSPGDHFTPGSGLSFSAGALQLLLSEYLTIDGNGDIAVASGSLGQDRLAFDTATQSELSSHTNNSNAHHSKPTQVSGVLVNQSGEGQFSNSSGTVMFVTAKVSGNGAGAELRIYVDGNELIESVSTVDNSSETVSGSVMVPPGSSYEVEGARGYVTQHYAVKLGVA</sequence>
<comment type="caution">
    <text evidence="2">The sequence shown here is derived from an EMBL/GenBank/DDBJ whole genome shotgun (WGS) entry which is preliminary data.</text>
</comment>
<dbReference type="Proteomes" id="UP000641625">
    <property type="component" value="Unassembled WGS sequence"/>
</dbReference>
<protein>
    <submittedName>
        <fullName evidence="2">Uncharacterized protein</fullName>
    </submittedName>
</protein>